<name>A0A923LRG1_9FIRM</name>
<evidence type="ECO:0000313" key="2">
    <source>
        <dbReference type="EMBL" id="MBC5714553.1"/>
    </source>
</evidence>
<organism evidence="2 3">
    <name type="scientific">Roseburia zhanii</name>
    <dbReference type="NCBI Taxonomy" id="2763064"/>
    <lineage>
        <taxon>Bacteria</taxon>
        <taxon>Bacillati</taxon>
        <taxon>Bacillota</taxon>
        <taxon>Clostridia</taxon>
        <taxon>Lachnospirales</taxon>
        <taxon>Lachnospiraceae</taxon>
        <taxon>Roseburia</taxon>
    </lineage>
</organism>
<comment type="caution">
    <text evidence="2">The sequence shown here is derived from an EMBL/GenBank/DDBJ whole genome shotgun (WGS) entry which is preliminary data.</text>
</comment>
<dbReference type="EMBL" id="JACOPH010000008">
    <property type="protein sequence ID" value="MBC5714553.1"/>
    <property type="molecule type" value="Genomic_DNA"/>
</dbReference>
<protein>
    <submittedName>
        <fullName evidence="2">GerMN domain-containing protein</fullName>
    </submittedName>
</protein>
<feature type="domain" description="GerMN" evidence="1">
    <location>
        <begin position="206"/>
        <end position="292"/>
    </location>
</feature>
<dbReference type="Pfam" id="PF10646">
    <property type="entry name" value="Germane"/>
    <property type="match status" value="2"/>
</dbReference>
<dbReference type="AlphaFoldDB" id="A0A923LRG1"/>
<dbReference type="PROSITE" id="PS51257">
    <property type="entry name" value="PROKAR_LIPOPROTEIN"/>
    <property type="match status" value="1"/>
</dbReference>
<gene>
    <name evidence="2" type="ORF">H8S17_10090</name>
</gene>
<evidence type="ECO:0000313" key="3">
    <source>
        <dbReference type="Proteomes" id="UP000606720"/>
    </source>
</evidence>
<sequence>MIMKAIQKYSVVLLLLFIAVSIAGCGNQKEESSAYSIFYINKDITKIVKQPYEPVADITDTNAMIDEFLGQLKTDPEDVEYKRVIPKDVTVLDYSVEGELLTLYFDKHYSSVEPVEEALVRAAIVRTMVQIDGVECLTFYVGDAPLSDQSGNPIGVMTNDSFIENPGEQINSIQTATLVLYFADEEGSGLIQETQEVHYSSNISMEKLVMEHLLEGPKSEHAKSAIPEGTKLMSVSVLEGVCYVSLDESFLNQDYNVEEPVVIYSIVNSLSEISTISKVQISVNGDTSGVYRDSFALDKIYERNLDYVDAEVQGNVIEEGATEELE</sequence>
<keyword evidence="3" id="KW-1185">Reference proteome</keyword>
<proteinExistence type="predicted"/>
<dbReference type="InterPro" id="IPR019606">
    <property type="entry name" value="GerMN"/>
</dbReference>
<feature type="domain" description="GerMN" evidence="1">
    <location>
        <begin position="65"/>
        <end position="158"/>
    </location>
</feature>
<accession>A0A923LRG1</accession>
<evidence type="ECO:0000259" key="1">
    <source>
        <dbReference type="SMART" id="SM00909"/>
    </source>
</evidence>
<dbReference type="SMART" id="SM00909">
    <property type="entry name" value="Germane"/>
    <property type="match status" value="2"/>
</dbReference>
<reference evidence="2" key="1">
    <citation type="submission" date="2020-08" db="EMBL/GenBank/DDBJ databases">
        <title>Genome public.</title>
        <authorList>
            <person name="Liu C."/>
            <person name="Sun Q."/>
        </authorList>
    </citation>
    <scope>NUCLEOTIDE SEQUENCE</scope>
    <source>
        <strain evidence="2">BX1005</strain>
    </source>
</reference>
<dbReference type="Proteomes" id="UP000606720">
    <property type="component" value="Unassembled WGS sequence"/>
</dbReference>